<accession>A0A6J5YGG1</accession>
<dbReference type="PROSITE" id="PS50977">
    <property type="entry name" value="HTH_TETR_2"/>
    <property type="match status" value="1"/>
</dbReference>
<dbReference type="EMBL" id="CAEMXZ010000050">
    <property type="protein sequence ID" value="CAB4323511.1"/>
    <property type="molecule type" value="Genomic_DNA"/>
</dbReference>
<dbReference type="Pfam" id="PF00440">
    <property type="entry name" value="TetR_N"/>
    <property type="match status" value="1"/>
</dbReference>
<feature type="region of interest" description="Disordered" evidence="2">
    <location>
        <begin position="1"/>
        <end position="25"/>
    </location>
</feature>
<dbReference type="SUPFAM" id="SSF46689">
    <property type="entry name" value="Homeodomain-like"/>
    <property type="match status" value="1"/>
</dbReference>
<feature type="domain" description="HTH tetR-type" evidence="3">
    <location>
        <begin position="34"/>
        <end position="94"/>
    </location>
</feature>
<evidence type="ECO:0000313" key="4">
    <source>
        <dbReference type="EMBL" id="CAB4323511.1"/>
    </source>
</evidence>
<dbReference type="AlphaFoldDB" id="A0A6J5YGG1"/>
<name>A0A6J5YGG1_9ZZZZ</name>
<dbReference type="Gene3D" id="1.10.357.10">
    <property type="entry name" value="Tetracycline Repressor, domain 2"/>
    <property type="match status" value="1"/>
</dbReference>
<organism evidence="4">
    <name type="scientific">freshwater metagenome</name>
    <dbReference type="NCBI Taxonomy" id="449393"/>
    <lineage>
        <taxon>unclassified sequences</taxon>
        <taxon>metagenomes</taxon>
        <taxon>ecological metagenomes</taxon>
    </lineage>
</organism>
<sequence>MSPDEPVNEAPLNIDAEPHPTSMPRQRRAIVPAAQAQERIIAITIDLLQDLPFDQVSTRRITEAAELGVPTISRNFGSMESLFANVCRVLLQRSVERWAKKRDSSIFLDPDFALRTRLIAWMLAEGADPAIFQTGLIDSLTQGLKDNVGPISDRTATAYTQLSSLILQAYVVLGSTMNIPPEQFADNFEFMSYIRDQLPRIESELGWDK</sequence>
<evidence type="ECO:0000256" key="2">
    <source>
        <dbReference type="SAM" id="MobiDB-lite"/>
    </source>
</evidence>
<gene>
    <name evidence="4" type="ORF">UFOPK1392_01266</name>
</gene>
<dbReference type="InterPro" id="IPR001647">
    <property type="entry name" value="HTH_TetR"/>
</dbReference>
<evidence type="ECO:0000259" key="3">
    <source>
        <dbReference type="PROSITE" id="PS50977"/>
    </source>
</evidence>
<evidence type="ECO:0000256" key="1">
    <source>
        <dbReference type="ARBA" id="ARBA00023125"/>
    </source>
</evidence>
<proteinExistence type="predicted"/>
<dbReference type="GO" id="GO:0003677">
    <property type="term" value="F:DNA binding"/>
    <property type="evidence" value="ECO:0007669"/>
    <property type="project" value="UniProtKB-KW"/>
</dbReference>
<protein>
    <submittedName>
        <fullName evidence="4">Unannotated protein</fullName>
    </submittedName>
</protein>
<reference evidence="4" key="1">
    <citation type="submission" date="2020-05" db="EMBL/GenBank/DDBJ databases">
        <authorList>
            <person name="Chiriac C."/>
            <person name="Salcher M."/>
            <person name="Ghai R."/>
            <person name="Kavagutti S V."/>
        </authorList>
    </citation>
    <scope>NUCLEOTIDE SEQUENCE</scope>
</reference>
<dbReference type="InterPro" id="IPR009057">
    <property type="entry name" value="Homeodomain-like_sf"/>
</dbReference>
<keyword evidence="1" id="KW-0238">DNA-binding</keyword>